<sequence length="502" mass="57619">MNIKQAKEEIKHTVQAYLSKDAFGEYKIPAVRQRPVLLIGPPGIGKTQIMEQIARECEIGLVAYTITHHTRQSAVGLPFIKEEQYDGKTYSVTEYTMSEIIASVYRKIEEGGRKEGILFIDEINCVSETLAPTMLQFLQCKTFGNQAVPEGWIIAAAGNPPEYNKSVRDFDMVTLDRVRCMNIEADLGVWKEYAREKRLNSAILSYLELRPKNFYRVEADVDGLQFVTARGWEDLSNLMDVYEELGIPVDEEIIHEFLRHEDVAEDVSAYFDLYKKYQDDYGIAEILEGKVKPSVYARIDQAAFDERLSVVNLLLDGVSNVFYQIQREREITDAWYDFLKEYRQKLKNSLQAKGIFETILAEKTASDEQNEKQQFVSKAQSDRARSLNEKLKECAKKIAAEETINIEETALFALAKEPFDAQCEKLQSLENQGIETLEHAFTFMEQAFSDGQEMVVFVTELTITPEIAVFLSEHRIERYETYKNQLLIGTKRAEILSEIARD</sequence>
<feature type="domain" description="AAA+ ATPase" evidence="1">
    <location>
        <begin position="32"/>
        <end position="188"/>
    </location>
</feature>
<dbReference type="InterPro" id="IPR003593">
    <property type="entry name" value="AAA+_ATPase"/>
</dbReference>
<proteinExistence type="predicted"/>
<evidence type="ECO:0000313" key="3">
    <source>
        <dbReference type="Proteomes" id="UP000095395"/>
    </source>
</evidence>
<evidence type="ECO:0000259" key="1">
    <source>
        <dbReference type="SMART" id="SM00382"/>
    </source>
</evidence>
<accession>A0A174EI80</accession>
<reference evidence="2 3" key="1">
    <citation type="submission" date="2015-09" db="EMBL/GenBank/DDBJ databases">
        <authorList>
            <consortium name="Pathogen Informatics"/>
        </authorList>
    </citation>
    <scope>NUCLEOTIDE SEQUENCE [LARGE SCALE GENOMIC DNA]</scope>
    <source>
        <strain evidence="2 3">2789STDY5608835</strain>
    </source>
</reference>
<name>A0A174EI80_9FIRM</name>
<dbReference type="Pfam" id="PF00004">
    <property type="entry name" value="AAA"/>
    <property type="match status" value="1"/>
</dbReference>
<dbReference type="Gene3D" id="3.40.50.300">
    <property type="entry name" value="P-loop containing nucleotide triphosphate hydrolases"/>
    <property type="match status" value="1"/>
</dbReference>
<dbReference type="EMBL" id="CYYR01000025">
    <property type="protein sequence ID" value="CUO37453.1"/>
    <property type="molecule type" value="Genomic_DNA"/>
</dbReference>
<organism evidence="2 3">
    <name type="scientific">Roseburia inulinivorans</name>
    <dbReference type="NCBI Taxonomy" id="360807"/>
    <lineage>
        <taxon>Bacteria</taxon>
        <taxon>Bacillati</taxon>
        <taxon>Bacillota</taxon>
        <taxon>Clostridia</taxon>
        <taxon>Lachnospirales</taxon>
        <taxon>Lachnospiraceae</taxon>
        <taxon>Roseburia</taxon>
    </lineage>
</organism>
<dbReference type="SMART" id="SM00382">
    <property type="entry name" value="AAA"/>
    <property type="match status" value="1"/>
</dbReference>
<dbReference type="SUPFAM" id="SSF52540">
    <property type="entry name" value="P-loop containing nucleoside triphosphate hydrolases"/>
    <property type="match status" value="1"/>
</dbReference>
<dbReference type="InterPro" id="IPR027417">
    <property type="entry name" value="P-loop_NTPase"/>
</dbReference>
<dbReference type="CDD" id="cd00009">
    <property type="entry name" value="AAA"/>
    <property type="match status" value="1"/>
</dbReference>
<dbReference type="GO" id="GO:0005524">
    <property type="term" value="F:ATP binding"/>
    <property type="evidence" value="ECO:0007669"/>
    <property type="project" value="InterPro"/>
</dbReference>
<dbReference type="InterPro" id="IPR003959">
    <property type="entry name" value="ATPase_AAA_core"/>
</dbReference>
<dbReference type="AlphaFoldDB" id="A0A174EI80"/>
<evidence type="ECO:0000313" key="2">
    <source>
        <dbReference type="EMBL" id="CUO37453.1"/>
    </source>
</evidence>
<dbReference type="Proteomes" id="UP000095395">
    <property type="component" value="Unassembled WGS sequence"/>
</dbReference>
<gene>
    <name evidence="2" type="ORF">ERS852392_02975</name>
</gene>
<dbReference type="RefSeq" id="WP_055302922.1">
    <property type="nucleotide sequence ID" value="NZ_CYYR01000025.1"/>
</dbReference>
<protein>
    <submittedName>
        <fullName evidence="2">ATPase family associated with various cellular activities (AAA)</fullName>
    </submittedName>
</protein>
<dbReference type="GO" id="GO:0016887">
    <property type="term" value="F:ATP hydrolysis activity"/>
    <property type="evidence" value="ECO:0007669"/>
    <property type="project" value="InterPro"/>
</dbReference>